<reference evidence="16" key="1">
    <citation type="submission" date="2022-03" db="EMBL/GenBank/DDBJ databases">
        <title>Fererhizobium litorale gen. nov., sp. nov., isolated from sandy sediments of the Sea of Japan seashore.</title>
        <authorList>
            <person name="Romanenko L."/>
            <person name="Kurilenko V."/>
            <person name="Otstavnykh N."/>
            <person name="Svetashev V."/>
            <person name="Tekutyeva L."/>
            <person name="Isaeva M."/>
            <person name="Mikhailov V."/>
        </authorList>
    </citation>
    <scope>NUCLEOTIDE SEQUENCE</scope>
    <source>
        <strain evidence="16">KMM 9576</strain>
    </source>
</reference>
<evidence type="ECO:0000256" key="5">
    <source>
        <dbReference type="ARBA" id="ARBA00022679"/>
    </source>
</evidence>
<dbReference type="PROSITE" id="PS50109">
    <property type="entry name" value="HIS_KIN"/>
    <property type="match status" value="1"/>
</dbReference>
<dbReference type="CDD" id="cd00082">
    <property type="entry name" value="HisKA"/>
    <property type="match status" value="1"/>
</dbReference>
<dbReference type="PRINTS" id="PR00344">
    <property type="entry name" value="BCTRLSENSOR"/>
</dbReference>
<dbReference type="Gene3D" id="1.10.287.130">
    <property type="match status" value="1"/>
</dbReference>
<name>A0AAE3U3B0_9HYPH</name>
<dbReference type="InterPro" id="IPR004358">
    <property type="entry name" value="Sig_transdc_His_kin-like_C"/>
</dbReference>
<dbReference type="Pfam" id="PF02518">
    <property type="entry name" value="HATPase_c"/>
    <property type="match status" value="1"/>
</dbReference>
<feature type="domain" description="Histidine kinase" evidence="14">
    <location>
        <begin position="271"/>
        <end position="486"/>
    </location>
</feature>
<evidence type="ECO:0000256" key="8">
    <source>
        <dbReference type="ARBA" id="ARBA00022777"/>
    </source>
</evidence>
<dbReference type="InterPro" id="IPR036890">
    <property type="entry name" value="HATPase_C_sf"/>
</dbReference>
<evidence type="ECO:0000256" key="3">
    <source>
        <dbReference type="ARBA" id="ARBA00012438"/>
    </source>
</evidence>
<keyword evidence="4" id="KW-0597">Phosphoprotein</keyword>
<dbReference type="Gene3D" id="1.20.120.620">
    <property type="entry name" value="Backbone structure of the membrane domain of e. Coli histidine kinase receptor kdpd"/>
    <property type="match status" value="1"/>
</dbReference>
<keyword evidence="17" id="KW-1185">Reference proteome</keyword>
<evidence type="ECO:0000256" key="10">
    <source>
        <dbReference type="ARBA" id="ARBA00022989"/>
    </source>
</evidence>
<dbReference type="EMBL" id="JALDYZ010000003">
    <property type="protein sequence ID" value="MDI7922168.1"/>
    <property type="molecule type" value="Genomic_DNA"/>
</dbReference>
<dbReference type="PANTHER" id="PTHR43065:SF10">
    <property type="entry name" value="PEROXIDE STRESS-ACTIVATED HISTIDINE KINASE MAK3"/>
    <property type="match status" value="1"/>
</dbReference>
<dbReference type="InterPro" id="IPR013655">
    <property type="entry name" value="PAS_fold_3"/>
</dbReference>
<protein>
    <recommendedName>
        <fullName evidence="3">histidine kinase</fullName>
        <ecNumber evidence="3">2.7.13.3</ecNumber>
    </recommendedName>
</protein>
<dbReference type="Gene3D" id="6.10.250.2580">
    <property type="match status" value="1"/>
</dbReference>
<dbReference type="AlphaFoldDB" id="A0AAE3U3B0"/>
<evidence type="ECO:0000313" key="16">
    <source>
        <dbReference type="EMBL" id="MDI7922168.1"/>
    </source>
</evidence>
<dbReference type="Pfam" id="PF08447">
    <property type="entry name" value="PAS_3"/>
    <property type="match status" value="1"/>
</dbReference>
<comment type="subcellular location">
    <subcellularLocation>
        <location evidence="2">Membrane</location>
        <topology evidence="2">Multi-pass membrane protein</topology>
    </subcellularLocation>
</comment>
<dbReference type="InterPro" id="IPR003661">
    <property type="entry name" value="HisK_dim/P_dom"/>
</dbReference>
<feature type="domain" description="PAC" evidence="15">
    <location>
        <begin position="200"/>
        <end position="251"/>
    </location>
</feature>
<dbReference type="SUPFAM" id="SSF55874">
    <property type="entry name" value="ATPase domain of HSP90 chaperone/DNA topoisomerase II/histidine kinase"/>
    <property type="match status" value="1"/>
</dbReference>
<evidence type="ECO:0000256" key="9">
    <source>
        <dbReference type="ARBA" id="ARBA00022840"/>
    </source>
</evidence>
<keyword evidence="11" id="KW-0902">Two-component regulatory system</keyword>
<dbReference type="InterPro" id="IPR035965">
    <property type="entry name" value="PAS-like_dom_sf"/>
</dbReference>
<sequence>MLSKVSEAVAVPKRHAVRYGLMVLVLAVTLPIALTLNSLHVPTAFATMLLAVMFSVWRFGIGPGLVASVFTIFSIRFFLLEPLYTIDPFALPDEELHVFLLFGEAILLLWLLGSAQRRAQEKLRASEAYLADAQALSQTGSVRLIVPDAEVFWSAQAYRVLGYSNDISPSVQRMIARVHPGDVALVHSRFFQLTEPAKRIDFEHRIVMPDGTLKQIAVLGKAELERGGKIRVSAAVMDMTEAKRISASLRKSQAELAHVTRLTAMGELVASISHEINQPLAAIKLNAETGVRWLDREPPQLDDVRLSLSRIIDNAARAGALISNLRNMSKKAEAQTRPLDLNHVVTDVVQILQREAQDKNIRCMIDLDSNLKLVEADEVQLQQILVNFLMNGFDAMATTPESERQISIRSRNCEDSVAVEVRDAGLGIPEGVAGRLFDAFFTTKLHGMGIGLSICRTIAEAHGGKVEAFNNEDRGATFRIVLPQASALVA</sequence>
<feature type="transmembrane region" description="Helical" evidence="13">
    <location>
        <begin position="16"/>
        <end position="33"/>
    </location>
</feature>
<evidence type="ECO:0000256" key="6">
    <source>
        <dbReference type="ARBA" id="ARBA00022692"/>
    </source>
</evidence>
<proteinExistence type="predicted"/>
<keyword evidence="5" id="KW-0808">Transferase</keyword>
<dbReference type="InterPro" id="IPR036097">
    <property type="entry name" value="HisK_dim/P_sf"/>
</dbReference>
<dbReference type="SMART" id="SM00388">
    <property type="entry name" value="HisKA"/>
    <property type="match status" value="1"/>
</dbReference>
<evidence type="ECO:0000256" key="4">
    <source>
        <dbReference type="ARBA" id="ARBA00022553"/>
    </source>
</evidence>
<evidence type="ECO:0000313" key="17">
    <source>
        <dbReference type="Proteomes" id="UP001161580"/>
    </source>
</evidence>
<dbReference type="Pfam" id="PF13493">
    <property type="entry name" value="DUF4118"/>
    <property type="match status" value="1"/>
</dbReference>
<dbReference type="InterPro" id="IPR000700">
    <property type="entry name" value="PAS-assoc_C"/>
</dbReference>
<evidence type="ECO:0000256" key="13">
    <source>
        <dbReference type="SAM" id="Phobius"/>
    </source>
</evidence>
<dbReference type="PANTHER" id="PTHR43065">
    <property type="entry name" value="SENSOR HISTIDINE KINASE"/>
    <property type="match status" value="1"/>
</dbReference>
<keyword evidence="8" id="KW-0418">Kinase</keyword>
<comment type="catalytic activity">
    <reaction evidence="1">
        <text>ATP + protein L-histidine = ADP + protein N-phospho-L-histidine.</text>
        <dbReference type="EC" id="2.7.13.3"/>
    </reaction>
</comment>
<feature type="transmembrane region" description="Helical" evidence="13">
    <location>
        <begin position="96"/>
        <end position="115"/>
    </location>
</feature>
<gene>
    <name evidence="16" type="ORF">MRS75_08710</name>
</gene>
<dbReference type="InterPro" id="IPR025201">
    <property type="entry name" value="KdpD_TM"/>
</dbReference>
<keyword evidence="12 13" id="KW-0472">Membrane</keyword>
<dbReference type="GO" id="GO:0016020">
    <property type="term" value="C:membrane"/>
    <property type="evidence" value="ECO:0007669"/>
    <property type="project" value="UniProtKB-SubCell"/>
</dbReference>
<keyword evidence="7" id="KW-0547">Nucleotide-binding</keyword>
<evidence type="ECO:0000259" key="15">
    <source>
        <dbReference type="PROSITE" id="PS50113"/>
    </source>
</evidence>
<dbReference type="Gene3D" id="3.30.565.10">
    <property type="entry name" value="Histidine kinase-like ATPase, C-terminal domain"/>
    <property type="match status" value="1"/>
</dbReference>
<evidence type="ECO:0000256" key="2">
    <source>
        <dbReference type="ARBA" id="ARBA00004141"/>
    </source>
</evidence>
<dbReference type="SUPFAM" id="SSF47384">
    <property type="entry name" value="Homodimeric domain of signal transducing histidine kinase"/>
    <property type="match status" value="1"/>
</dbReference>
<dbReference type="GO" id="GO:0042802">
    <property type="term" value="F:identical protein binding"/>
    <property type="evidence" value="ECO:0007669"/>
    <property type="project" value="UniProtKB-ARBA"/>
</dbReference>
<dbReference type="Gene3D" id="3.30.450.20">
    <property type="entry name" value="PAS domain"/>
    <property type="match status" value="1"/>
</dbReference>
<dbReference type="Gene3D" id="2.10.70.100">
    <property type="match status" value="1"/>
</dbReference>
<dbReference type="PROSITE" id="PS50113">
    <property type="entry name" value="PAC"/>
    <property type="match status" value="1"/>
</dbReference>
<keyword evidence="10 13" id="KW-1133">Transmembrane helix</keyword>
<keyword evidence="6 13" id="KW-0812">Transmembrane</keyword>
<dbReference type="SMART" id="SM00387">
    <property type="entry name" value="HATPase_c"/>
    <property type="match status" value="1"/>
</dbReference>
<dbReference type="RefSeq" id="WP_311794322.1">
    <property type="nucleotide sequence ID" value="NZ_JALDYZ010000003.1"/>
</dbReference>
<dbReference type="Pfam" id="PF00512">
    <property type="entry name" value="HisKA"/>
    <property type="match status" value="1"/>
</dbReference>
<evidence type="ECO:0000256" key="12">
    <source>
        <dbReference type="ARBA" id="ARBA00023136"/>
    </source>
</evidence>
<feature type="transmembrane region" description="Helical" evidence="13">
    <location>
        <begin position="64"/>
        <end position="84"/>
    </location>
</feature>
<dbReference type="InterPro" id="IPR005467">
    <property type="entry name" value="His_kinase_dom"/>
</dbReference>
<dbReference type="GO" id="GO:0005524">
    <property type="term" value="F:ATP binding"/>
    <property type="evidence" value="ECO:0007669"/>
    <property type="project" value="UniProtKB-KW"/>
</dbReference>
<dbReference type="InterPro" id="IPR003594">
    <property type="entry name" value="HATPase_dom"/>
</dbReference>
<dbReference type="FunFam" id="3.30.565.10:FF:000042">
    <property type="entry name" value="Two-component sensor histidine kinase KdpD"/>
    <property type="match status" value="1"/>
</dbReference>
<dbReference type="SUPFAM" id="SSF55785">
    <property type="entry name" value="PYP-like sensor domain (PAS domain)"/>
    <property type="match status" value="1"/>
</dbReference>
<organism evidence="16 17">
    <name type="scientific">Ferirhizobium litorale</name>
    <dbReference type="NCBI Taxonomy" id="2927786"/>
    <lineage>
        <taxon>Bacteria</taxon>
        <taxon>Pseudomonadati</taxon>
        <taxon>Pseudomonadota</taxon>
        <taxon>Alphaproteobacteria</taxon>
        <taxon>Hyphomicrobiales</taxon>
        <taxon>Rhizobiaceae</taxon>
        <taxon>Ferirhizobium</taxon>
    </lineage>
</organism>
<evidence type="ECO:0000256" key="7">
    <source>
        <dbReference type="ARBA" id="ARBA00022741"/>
    </source>
</evidence>
<dbReference type="Proteomes" id="UP001161580">
    <property type="component" value="Unassembled WGS sequence"/>
</dbReference>
<evidence type="ECO:0000256" key="11">
    <source>
        <dbReference type="ARBA" id="ARBA00023012"/>
    </source>
</evidence>
<keyword evidence="9 16" id="KW-0067">ATP-binding</keyword>
<dbReference type="GO" id="GO:0000155">
    <property type="term" value="F:phosphorelay sensor kinase activity"/>
    <property type="evidence" value="ECO:0007669"/>
    <property type="project" value="InterPro"/>
</dbReference>
<comment type="caution">
    <text evidence="16">The sequence shown here is derived from an EMBL/GenBank/DDBJ whole genome shotgun (WGS) entry which is preliminary data.</text>
</comment>
<evidence type="ECO:0000259" key="14">
    <source>
        <dbReference type="PROSITE" id="PS50109"/>
    </source>
</evidence>
<dbReference type="EC" id="2.7.13.3" evidence="3"/>
<evidence type="ECO:0000256" key="1">
    <source>
        <dbReference type="ARBA" id="ARBA00000085"/>
    </source>
</evidence>
<dbReference type="InterPro" id="IPR038318">
    <property type="entry name" value="KdpD_sf"/>
</dbReference>
<accession>A0AAE3U3B0</accession>